<protein>
    <submittedName>
        <fullName evidence="2">Uncharacterized protein</fullName>
    </submittedName>
</protein>
<dbReference type="Proteomes" id="UP001159428">
    <property type="component" value="Unassembled WGS sequence"/>
</dbReference>
<evidence type="ECO:0000256" key="1">
    <source>
        <dbReference type="SAM" id="MobiDB-lite"/>
    </source>
</evidence>
<reference evidence="2 3" key="1">
    <citation type="submission" date="2022-05" db="EMBL/GenBank/DDBJ databases">
        <authorList>
            <consortium name="Genoscope - CEA"/>
            <person name="William W."/>
        </authorList>
    </citation>
    <scope>NUCLEOTIDE SEQUENCE [LARGE SCALE GENOMIC DNA]</scope>
</reference>
<accession>A0AAU9X1U7</accession>
<dbReference type="AlphaFoldDB" id="A0AAU9X1U7"/>
<keyword evidence="3" id="KW-1185">Reference proteome</keyword>
<feature type="region of interest" description="Disordered" evidence="1">
    <location>
        <begin position="173"/>
        <end position="195"/>
    </location>
</feature>
<dbReference type="EMBL" id="CALNXJ010000027">
    <property type="protein sequence ID" value="CAH3132867.1"/>
    <property type="molecule type" value="Genomic_DNA"/>
</dbReference>
<proteinExistence type="predicted"/>
<organism evidence="2 3">
    <name type="scientific">Pocillopora meandrina</name>
    <dbReference type="NCBI Taxonomy" id="46732"/>
    <lineage>
        <taxon>Eukaryota</taxon>
        <taxon>Metazoa</taxon>
        <taxon>Cnidaria</taxon>
        <taxon>Anthozoa</taxon>
        <taxon>Hexacorallia</taxon>
        <taxon>Scleractinia</taxon>
        <taxon>Astrocoeniina</taxon>
        <taxon>Pocilloporidae</taxon>
        <taxon>Pocillopora</taxon>
    </lineage>
</organism>
<evidence type="ECO:0000313" key="3">
    <source>
        <dbReference type="Proteomes" id="UP001159428"/>
    </source>
</evidence>
<sequence length="195" mass="21516">MSAVPPNCSLYEILQSPCGSSREEVGHVLLSECNADISAHLASCPLSKCSEVTEVKLIMARAGIQHFSRIQLEGMTICPRHRHLLGRFWRGPRSCQYPGHTGKVTSVTGSHVITFQIADEIILKFKEITAVGSPICTTCRKKHSETCPIMSFHTVSKIVLSYATEMKTTPFRQISTPNRKPFSSPCWTPATPEAT</sequence>
<feature type="non-terminal residue" evidence="2">
    <location>
        <position position="195"/>
    </location>
</feature>
<comment type="caution">
    <text evidence="2">The sequence shown here is derived from an EMBL/GenBank/DDBJ whole genome shotgun (WGS) entry which is preliminary data.</text>
</comment>
<evidence type="ECO:0000313" key="2">
    <source>
        <dbReference type="EMBL" id="CAH3132867.1"/>
    </source>
</evidence>
<gene>
    <name evidence="2" type="ORF">PMEA_00015263</name>
</gene>
<name>A0AAU9X1U7_9CNID</name>